<dbReference type="InterPro" id="IPR023753">
    <property type="entry name" value="FAD/NAD-binding_dom"/>
</dbReference>
<gene>
    <name evidence="6" type="ORF">HYQ45_009642</name>
</gene>
<dbReference type="AlphaFoldDB" id="A0A8I3ARY1"/>
<comment type="caution">
    <text evidence="6">The sequence shown here is derived from an EMBL/GenBank/DDBJ whole genome shotgun (WGS) entry which is preliminary data.</text>
</comment>
<dbReference type="EMBL" id="JAEMWZ010000197">
    <property type="protein sequence ID" value="KAG7131800.1"/>
    <property type="molecule type" value="Genomic_DNA"/>
</dbReference>
<comment type="similarity">
    <text evidence="1">Belongs to the FAD-dependent oxidoreductase family.</text>
</comment>
<feature type="domain" description="FAD/NAD(P)-binding" evidence="5">
    <location>
        <begin position="4"/>
        <end position="292"/>
    </location>
</feature>
<dbReference type="GO" id="GO:0004174">
    <property type="term" value="F:electron-transferring-flavoprotein dehydrogenase activity"/>
    <property type="evidence" value="ECO:0007669"/>
    <property type="project" value="TreeGrafter"/>
</dbReference>
<keyword evidence="3" id="KW-0274">FAD</keyword>
<dbReference type="PANTHER" id="PTHR43735:SF3">
    <property type="entry name" value="FERROPTOSIS SUPPRESSOR PROTEIN 1"/>
    <property type="match status" value="1"/>
</dbReference>
<keyword evidence="4" id="KW-0560">Oxidoreductase</keyword>
<evidence type="ECO:0000256" key="2">
    <source>
        <dbReference type="ARBA" id="ARBA00022630"/>
    </source>
</evidence>
<evidence type="ECO:0000313" key="6">
    <source>
        <dbReference type="EMBL" id="KAG7131800.1"/>
    </source>
</evidence>
<name>A0A8I3ARY1_VERLO</name>
<keyword evidence="2" id="KW-0285">Flavoprotein</keyword>
<evidence type="ECO:0000313" key="7">
    <source>
        <dbReference type="Proteomes" id="UP000689129"/>
    </source>
</evidence>
<evidence type="ECO:0000256" key="1">
    <source>
        <dbReference type="ARBA" id="ARBA00006442"/>
    </source>
</evidence>
<dbReference type="GO" id="GO:0005737">
    <property type="term" value="C:cytoplasm"/>
    <property type="evidence" value="ECO:0007669"/>
    <property type="project" value="TreeGrafter"/>
</dbReference>
<evidence type="ECO:0000256" key="3">
    <source>
        <dbReference type="ARBA" id="ARBA00022827"/>
    </source>
</evidence>
<organism evidence="6 7">
    <name type="scientific">Verticillium longisporum</name>
    <name type="common">Verticillium dahliae var. longisporum</name>
    <dbReference type="NCBI Taxonomy" id="100787"/>
    <lineage>
        <taxon>Eukaryota</taxon>
        <taxon>Fungi</taxon>
        <taxon>Dikarya</taxon>
        <taxon>Ascomycota</taxon>
        <taxon>Pezizomycotina</taxon>
        <taxon>Sordariomycetes</taxon>
        <taxon>Hypocreomycetidae</taxon>
        <taxon>Glomerellales</taxon>
        <taxon>Plectosphaerellaceae</taxon>
        <taxon>Verticillium</taxon>
    </lineage>
</organism>
<dbReference type="OrthoDB" id="202203at2759"/>
<evidence type="ECO:0000259" key="5">
    <source>
        <dbReference type="Pfam" id="PF07992"/>
    </source>
</evidence>
<proteinExistence type="inferred from homology"/>
<protein>
    <submittedName>
        <fullName evidence="6">Oxidoreductase ptaL like protein</fullName>
    </submittedName>
</protein>
<reference evidence="6" key="1">
    <citation type="journal article" date="2021" name="Mol. Plant Pathol.">
        <title>A 20-kb lineage-specific genomic region tames virulence in pathogenic amphidiploid Verticillium longisporum.</title>
        <authorList>
            <person name="Harting R."/>
            <person name="Starke J."/>
            <person name="Kusch H."/>
            <person name="Poggeler S."/>
            <person name="Maurus I."/>
            <person name="Schluter R."/>
            <person name="Landesfeind M."/>
            <person name="Bulla I."/>
            <person name="Nowrousian M."/>
            <person name="de Jonge R."/>
            <person name="Stahlhut G."/>
            <person name="Hoff K.J."/>
            <person name="Asshauer K.P."/>
            <person name="Thurmer A."/>
            <person name="Stanke M."/>
            <person name="Daniel R."/>
            <person name="Morgenstern B."/>
            <person name="Thomma B.P.H.J."/>
            <person name="Kronstad J.W."/>
            <person name="Braus-Stromeyer S.A."/>
            <person name="Braus G.H."/>
        </authorList>
    </citation>
    <scope>NUCLEOTIDE SEQUENCE</scope>
    <source>
        <strain evidence="6">Vl32</strain>
    </source>
</reference>
<accession>A0A8I3ARY1</accession>
<dbReference type="Proteomes" id="UP000689129">
    <property type="component" value="Unassembled WGS sequence"/>
</dbReference>
<dbReference type="PANTHER" id="PTHR43735">
    <property type="entry name" value="APOPTOSIS-INDUCING FACTOR 1"/>
    <property type="match status" value="1"/>
</dbReference>
<dbReference type="Pfam" id="PF07992">
    <property type="entry name" value="Pyr_redox_2"/>
    <property type="match status" value="1"/>
</dbReference>
<dbReference type="GO" id="GO:0050660">
    <property type="term" value="F:flavin adenine dinucleotide binding"/>
    <property type="evidence" value="ECO:0007669"/>
    <property type="project" value="TreeGrafter"/>
</dbReference>
<evidence type="ECO:0000256" key="4">
    <source>
        <dbReference type="ARBA" id="ARBA00023002"/>
    </source>
</evidence>
<sequence length="373" mass="39879">MTKNVVVVGGSYAGLQIAHKLLKHTLPSEKDLKVVLVAKSDHLYWNLASVRAIVPGVLKDEQVFQPIEPGFAQYPSGSFEFVLGAASKLDADAKSLSVTTASGERSIPYDFIVLTTGARTASSEVPWKSTGTYEEDLEALQSIAKKVESASHIVIAGSGPTGVETAGELGYEYGKDREIILVSADNQLLGGDSIAAAAEKELFKLGVKTRKCVKATGSTATPDGKTEVTLSNGEKIITDLYLPTTGLIPNSEYIDAKLLNEHKYVAVDEFFRARGYENIWACGDLVSSPRRASFPITDKQAGGVYKNIEAALKGKPQQVVKGMPIDVLLCATGRGRATGRLGVVKLPSLAAWGMKGRTLAIEMLPKYASGSQW</sequence>